<evidence type="ECO:0000256" key="5">
    <source>
        <dbReference type="ARBA" id="ARBA00022741"/>
    </source>
</evidence>
<organism evidence="14 15">
    <name type="scientific">Ectorhizobium quercum</name>
    <dbReference type="NCBI Taxonomy" id="2965071"/>
    <lineage>
        <taxon>Bacteria</taxon>
        <taxon>Pseudomonadati</taxon>
        <taxon>Pseudomonadota</taxon>
        <taxon>Alphaproteobacteria</taxon>
        <taxon>Hyphomicrobiales</taxon>
        <taxon>Rhizobiaceae</taxon>
        <taxon>Ectorhizobium</taxon>
    </lineage>
</organism>
<dbReference type="FunFam" id="3.30.565.10:FF:000078">
    <property type="entry name" value="Two-component sensor histidine kinase"/>
    <property type="match status" value="1"/>
</dbReference>
<keyword evidence="8" id="KW-0902">Two-component regulatory system</keyword>
<dbReference type="InterPro" id="IPR011006">
    <property type="entry name" value="CheY-like_superfamily"/>
</dbReference>
<dbReference type="PROSITE" id="PS50110">
    <property type="entry name" value="RESPONSE_REGULATORY"/>
    <property type="match status" value="2"/>
</dbReference>
<evidence type="ECO:0000313" key="14">
    <source>
        <dbReference type="EMBL" id="MCX8996660.1"/>
    </source>
</evidence>
<dbReference type="SUPFAM" id="SSF55785">
    <property type="entry name" value="PYP-like sensor domain (PAS domain)"/>
    <property type="match status" value="3"/>
</dbReference>
<dbReference type="NCBIfam" id="TIGR00229">
    <property type="entry name" value="sensory_box"/>
    <property type="match status" value="1"/>
</dbReference>
<dbReference type="SUPFAM" id="SSF55874">
    <property type="entry name" value="ATPase domain of HSP90 chaperone/DNA topoisomerase II/histidine kinase"/>
    <property type="match status" value="1"/>
</dbReference>
<feature type="region of interest" description="Disordered" evidence="10">
    <location>
        <begin position="121"/>
        <end position="151"/>
    </location>
</feature>
<comment type="catalytic activity">
    <reaction evidence="1">
        <text>ATP + protein L-histidine = ADP + protein N-phospho-L-histidine.</text>
        <dbReference type="EC" id="2.7.13.3"/>
    </reaction>
</comment>
<evidence type="ECO:0000256" key="7">
    <source>
        <dbReference type="ARBA" id="ARBA00022840"/>
    </source>
</evidence>
<dbReference type="SMART" id="SM00388">
    <property type="entry name" value="HisKA"/>
    <property type="match status" value="1"/>
</dbReference>
<proteinExistence type="predicted"/>
<sequence>MESRLLDVACARIAELTLPAFIKDSQLRYVAVNDSYARFFGRPASAFPGRVSADFSDADDDGTREDRERRTLVFGTEESTFVSEPGGGRRHVLDVERFISEDDRFYVFGVVEWRGAGRPGLLPGDIGRSDPSANERGRSPGAGVPADLDPQQFADPHVAGKAFDLAEVGIGLFDSNGIFIYQNETQKRFYECVFGDAVSIGDDVHTLLGHLWDTGIIAGSEAGIGRDEWIRQRIAAHQGQDHEHVDLLPNGCYIRLISRRLDDGGFLVFTNDVSESKRQEELLREQVRATEIYRSALEGLPVAVFLRDTDGRLTYANAAYETLLGNDRSLFIGKTEKEMFPGAWERFRKENRSVVETGEAIEKSEDVVFASDSSLSVITRLNRIAAPDGERFVVGSITDVSVLKAREVQLLEARSHAEKLRSDLETILQSLPVGVMILDGNFDIESVNAAFADVWTAGDPLALIGRPYREFVRANYDSNSYAGIGEDFEAVYRSRIESFSKADAEPLEVRSHDGKVLIIGNKALSNGKYLLTYFDITAVREREREAHEAKEALERLGELWGDATRVMSQGLLIMHEGRIVMSNGALPDMLHVPPAMLEPGQPWSRLLTFLCERGDLGGPDDVAGLRQMFAERIPRGESLSASFLADGKTWVLFESNLSSRDHWIAVFTDVTELKRRQEELTLLLERAEAADRAKSEFLANMSHEIRTPMNGVLGMAELLAKSNLDTRQKTFTDIIVKSGNALLTIINDILDFSKIDAGQMKLRSMPFDPVEAIEDVASLLSTAAARKDIELAVRGTQALRQVVVGDAGRFRQIVTNLLGNAIKFTEKGHVLIDFGFAPMQDGRQMLTLRIADTGIGIPEDKLDSIFEKFSQADASNTRRHEGTGLGLSITAGLVELFGGEIAVESVPGEGSVFTVRLPLPVAGGQRDPSPLPVNVQGAHVLVIDDNAVSRAVLMEQLSGWGFDAYACASGGEAFSIMDAALDSGLAIDAVIVDFPMEKDDAANIARRMRDSAQHADVPVIFLTSMEVAGSEHLFAALNVQAHLMKPPRVDLLRKTVVDVVRGARLRRGMLKEDETASAVSLPPAAPAPAVAAAVSFSPKRSGLDILVAEDNEVNQIVFTQILQATGLSFRIARNGQEAVEIWRTDTPSMVLMDVSMPVMNGHQATRLIRRIEEEEGLQRVPIIGVTAHALDRDRDLCLESGMDDYLSKPISPELLEAKISRWLGIRGQDAGGRDARS</sequence>
<feature type="modified residue" description="4-aspartylphosphate" evidence="9">
    <location>
        <position position="1153"/>
    </location>
</feature>
<evidence type="ECO:0000256" key="1">
    <source>
        <dbReference type="ARBA" id="ARBA00000085"/>
    </source>
</evidence>
<dbReference type="Pfam" id="PF00072">
    <property type="entry name" value="Response_reg"/>
    <property type="match status" value="2"/>
</dbReference>
<dbReference type="InterPro" id="IPR036890">
    <property type="entry name" value="HATPase_C_sf"/>
</dbReference>
<dbReference type="InterPro" id="IPR013656">
    <property type="entry name" value="PAS_4"/>
</dbReference>
<evidence type="ECO:0000256" key="9">
    <source>
        <dbReference type="PROSITE-ProRule" id="PRU00169"/>
    </source>
</evidence>
<dbReference type="Gene3D" id="3.40.50.2300">
    <property type="match status" value="2"/>
</dbReference>
<keyword evidence="3 9" id="KW-0597">Phosphoprotein</keyword>
<evidence type="ECO:0000259" key="12">
    <source>
        <dbReference type="PROSITE" id="PS50110"/>
    </source>
</evidence>
<accession>A0AAE3MZP2</accession>
<dbReference type="EC" id="2.7.13.3" evidence="2"/>
<dbReference type="InterPro" id="IPR035965">
    <property type="entry name" value="PAS-like_dom_sf"/>
</dbReference>
<dbReference type="PRINTS" id="PR00344">
    <property type="entry name" value="BCTRLSENSOR"/>
</dbReference>
<reference evidence="14" key="1">
    <citation type="submission" date="2022-07" db="EMBL/GenBank/DDBJ databases">
        <title>Ectorhizobium quercum gen.nov., sp. nov.</title>
        <authorList>
            <person name="Ma T."/>
            <person name="Li Y."/>
        </authorList>
    </citation>
    <scope>NUCLEOTIDE SEQUENCE</scope>
    <source>
        <strain evidence="14">BDR2-2</strain>
    </source>
</reference>
<dbReference type="PROSITE" id="PS50112">
    <property type="entry name" value="PAS"/>
    <property type="match status" value="1"/>
</dbReference>
<dbReference type="SMART" id="SM00387">
    <property type="entry name" value="HATPase_c"/>
    <property type="match status" value="1"/>
</dbReference>
<dbReference type="GO" id="GO:0000155">
    <property type="term" value="F:phosphorelay sensor kinase activity"/>
    <property type="evidence" value="ECO:0007669"/>
    <property type="project" value="InterPro"/>
</dbReference>
<dbReference type="SMART" id="SM00091">
    <property type="entry name" value="PAS"/>
    <property type="match status" value="3"/>
</dbReference>
<dbReference type="PROSITE" id="PS50109">
    <property type="entry name" value="HIS_KIN"/>
    <property type="match status" value="1"/>
</dbReference>
<keyword evidence="7" id="KW-0067">ATP-binding</keyword>
<evidence type="ECO:0000313" key="15">
    <source>
        <dbReference type="Proteomes" id="UP001208771"/>
    </source>
</evidence>
<dbReference type="InterPro" id="IPR000014">
    <property type="entry name" value="PAS"/>
</dbReference>
<evidence type="ECO:0000256" key="8">
    <source>
        <dbReference type="ARBA" id="ARBA00023012"/>
    </source>
</evidence>
<dbReference type="CDD" id="cd00082">
    <property type="entry name" value="HisKA"/>
    <property type="match status" value="1"/>
</dbReference>
<dbReference type="Proteomes" id="UP001208771">
    <property type="component" value="Unassembled WGS sequence"/>
</dbReference>
<dbReference type="SMART" id="SM00448">
    <property type="entry name" value="REC"/>
    <property type="match status" value="2"/>
</dbReference>
<dbReference type="CDD" id="cd17546">
    <property type="entry name" value="REC_hyHK_CKI1_RcsC-like"/>
    <property type="match status" value="1"/>
</dbReference>
<keyword evidence="5" id="KW-0547">Nucleotide-binding</keyword>
<feature type="domain" description="Histidine kinase" evidence="11">
    <location>
        <begin position="700"/>
        <end position="921"/>
    </location>
</feature>
<keyword evidence="6" id="KW-0418">Kinase</keyword>
<dbReference type="InterPro" id="IPR003661">
    <property type="entry name" value="HisK_dim/P_dom"/>
</dbReference>
<evidence type="ECO:0000259" key="13">
    <source>
        <dbReference type="PROSITE" id="PS50112"/>
    </source>
</evidence>
<dbReference type="RefSeq" id="WP_306410444.1">
    <property type="nucleotide sequence ID" value="NZ_JANFPI010000002.1"/>
</dbReference>
<dbReference type="Pfam" id="PF12860">
    <property type="entry name" value="PAS_7"/>
    <property type="match status" value="3"/>
</dbReference>
<feature type="modified residue" description="4-aspartylphosphate" evidence="9">
    <location>
        <position position="993"/>
    </location>
</feature>
<dbReference type="InterPro" id="IPR001789">
    <property type="entry name" value="Sig_transdc_resp-reg_receiver"/>
</dbReference>
<dbReference type="GO" id="GO:0005524">
    <property type="term" value="F:ATP binding"/>
    <property type="evidence" value="ECO:0007669"/>
    <property type="project" value="UniProtKB-KW"/>
</dbReference>
<dbReference type="InterPro" id="IPR004358">
    <property type="entry name" value="Sig_transdc_His_kin-like_C"/>
</dbReference>
<dbReference type="InterPro" id="IPR036097">
    <property type="entry name" value="HisK_dim/P_sf"/>
</dbReference>
<evidence type="ECO:0000256" key="3">
    <source>
        <dbReference type="ARBA" id="ARBA00022553"/>
    </source>
</evidence>
<evidence type="ECO:0000259" key="11">
    <source>
        <dbReference type="PROSITE" id="PS50109"/>
    </source>
</evidence>
<evidence type="ECO:0000256" key="10">
    <source>
        <dbReference type="SAM" id="MobiDB-lite"/>
    </source>
</evidence>
<dbReference type="PANTHER" id="PTHR45339">
    <property type="entry name" value="HYBRID SIGNAL TRANSDUCTION HISTIDINE KINASE J"/>
    <property type="match status" value="1"/>
</dbReference>
<name>A0AAE3MZP2_9HYPH</name>
<dbReference type="FunFam" id="1.10.287.130:FF:000002">
    <property type="entry name" value="Two-component osmosensing histidine kinase"/>
    <property type="match status" value="1"/>
</dbReference>
<feature type="domain" description="Response regulatory" evidence="12">
    <location>
        <begin position="939"/>
        <end position="1060"/>
    </location>
</feature>
<feature type="domain" description="PAS" evidence="13">
    <location>
        <begin position="289"/>
        <end position="358"/>
    </location>
</feature>
<dbReference type="CDD" id="cd00130">
    <property type="entry name" value="PAS"/>
    <property type="match status" value="1"/>
</dbReference>
<protein>
    <recommendedName>
        <fullName evidence="2">histidine kinase</fullName>
        <ecNumber evidence="2">2.7.13.3</ecNumber>
    </recommendedName>
</protein>
<dbReference type="Gene3D" id="3.30.565.10">
    <property type="entry name" value="Histidine kinase-like ATPase, C-terminal domain"/>
    <property type="match status" value="1"/>
</dbReference>
<dbReference type="Gene3D" id="1.10.287.130">
    <property type="match status" value="1"/>
</dbReference>
<evidence type="ECO:0000256" key="6">
    <source>
        <dbReference type="ARBA" id="ARBA00022777"/>
    </source>
</evidence>
<dbReference type="InterPro" id="IPR005467">
    <property type="entry name" value="His_kinase_dom"/>
</dbReference>
<dbReference type="InterPro" id="IPR003594">
    <property type="entry name" value="HATPase_dom"/>
</dbReference>
<dbReference type="Pfam" id="PF02518">
    <property type="entry name" value="HATPase_c"/>
    <property type="match status" value="1"/>
</dbReference>
<dbReference type="CDD" id="cd16922">
    <property type="entry name" value="HATPase_EvgS-ArcB-TorS-like"/>
    <property type="match status" value="1"/>
</dbReference>
<dbReference type="AlphaFoldDB" id="A0AAE3MZP2"/>
<keyword evidence="15" id="KW-1185">Reference proteome</keyword>
<evidence type="ECO:0000256" key="2">
    <source>
        <dbReference type="ARBA" id="ARBA00012438"/>
    </source>
</evidence>
<dbReference type="Gene3D" id="3.30.450.20">
    <property type="entry name" value="PAS domain"/>
    <property type="match status" value="2"/>
</dbReference>
<keyword evidence="4" id="KW-0808">Transferase</keyword>
<comment type="caution">
    <text evidence="14">The sequence shown here is derived from an EMBL/GenBank/DDBJ whole genome shotgun (WGS) entry which is preliminary data.</text>
</comment>
<dbReference type="SUPFAM" id="SSF52172">
    <property type="entry name" value="CheY-like"/>
    <property type="match status" value="2"/>
</dbReference>
<dbReference type="EMBL" id="JANFPI010000002">
    <property type="protein sequence ID" value="MCX8996660.1"/>
    <property type="molecule type" value="Genomic_DNA"/>
</dbReference>
<dbReference type="SUPFAM" id="SSF47384">
    <property type="entry name" value="Homodimeric domain of signal transducing histidine kinase"/>
    <property type="match status" value="1"/>
</dbReference>
<dbReference type="Pfam" id="PF00512">
    <property type="entry name" value="HisKA"/>
    <property type="match status" value="1"/>
</dbReference>
<dbReference type="Pfam" id="PF08448">
    <property type="entry name" value="PAS_4"/>
    <property type="match status" value="1"/>
</dbReference>
<gene>
    <name evidence="14" type="ORF">NOF55_06035</name>
</gene>
<dbReference type="PANTHER" id="PTHR45339:SF1">
    <property type="entry name" value="HYBRID SIGNAL TRANSDUCTION HISTIDINE KINASE J"/>
    <property type="match status" value="1"/>
</dbReference>
<evidence type="ECO:0000256" key="4">
    <source>
        <dbReference type="ARBA" id="ARBA00022679"/>
    </source>
</evidence>
<feature type="domain" description="Response regulatory" evidence="12">
    <location>
        <begin position="1104"/>
        <end position="1223"/>
    </location>
</feature>
<dbReference type="CDD" id="cd00156">
    <property type="entry name" value="REC"/>
    <property type="match status" value="1"/>
</dbReference>